<protein>
    <submittedName>
        <fullName evidence="1">Uncharacterized protein</fullName>
    </submittedName>
</protein>
<comment type="caution">
    <text evidence="1">The sequence shown here is derived from an EMBL/GenBank/DDBJ whole genome shotgun (WGS) entry which is preliminary data.</text>
</comment>
<proteinExistence type="predicted"/>
<dbReference type="EMBL" id="CAJNNV010028132">
    <property type="protein sequence ID" value="CAE8623218.1"/>
    <property type="molecule type" value="Genomic_DNA"/>
</dbReference>
<dbReference type="AlphaFoldDB" id="A0A813GDL9"/>
<evidence type="ECO:0000313" key="1">
    <source>
        <dbReference type="EMBL" id="CAE8623218.1"/>
    </source>
</evidence>
<keyword evidence="2" id="KW-1185">Reference proteome</keyword>
<organism evidence="1 2">
    <name type="scientific">Polarella glacialis</name>
    <name type="common">Dinoflagellate</name>
    <dbReference type="NCBI Taxonomy" id="89957"/>
    <lineage>
        <taxon>Eukaryota</taxon>
        <taxon>Sar</taxon>
        <taxon>Alveolata</taxon>
        <taxon>Dinophyceae</taxon>
        <taxon>Suessiales</taxon>
        <taxon>Suessiaceae</taxon>
        <taxon>Polarella</taxon>
    </lineage>
</organism>
<dbReference type="Proteomes" id="UP000654075">
    <property type="component" value="Unassembled WGS sequence"/>
</dbReference>
<name>A0A813GDL9_POLGL</name>
<accession>A0A813GDL9</accession>
<gene>
    <name evidence="1" type="ORF">PGLA1383_LOCUS40513</name>
</gene>
<sequence length="137" mass="15040">MRILTQYPLVPAALVALCGVRLVVLDVLWPSGSHEQRRPSHEEVHQKHLTALSELRRAGLAGDFDAMDFRDGLGLGVTSSVEKGAVIMTVPEALALSVDRPRSCVRPEDMTSAMWPGWAPLACKVERMVVRAVARKE</sequence>
<reference evidence="1" key="1">
    <citation type="submission" date="2021-02" db="EMBL/GenBank/DDBJ databases">
        <authorList>
            <person name="Dougan E. K."/>
            <person name="Rhodes N."/>
            <person name="Thang M."/>
            <person name="Chan C."/>
        </authorList>
    </citation>
    <scope>NUCLEOTIDE SEQUENCE</scope>
</reference>
<feature type="non-terminal residue" evidence="1">
    <location>
        <position position="1"/>
    </location>
</feature>
<evidence type="ECO:0000313" key="2">
    <source>
        <dbReference type="Proteomes" id="UP000654075"/>
    </source>
</evidence>